<comment type="caution">
    <text evidence="3">The sequence shown here is derived from an EMBL/GenBank/DDBJ whole genome shotgun (WGS) entry which is preliminary data.</text>
</comment>
<dbReference type="InterPro" id="IPR001387">
    <property type="entry name" value="Cro/C1-type_HTH"/>
</dbReference>
<gene>
    <name evidence="3" type="ORF">BJ969_004430</name>
</gene>
<dbReference type="GO" id="GO:0003677">
    <property type="term" value="F:DNA binding"/>
    <property type="evidence" value="ECO:0007669"/>
    <property type="project" value="InterPro"/>
</dbReference>
<dbReference type="AlphaFoldDB" id="A0A840NQE3"/>
<name>A0A840NQE3_9PSEU</name>
<dbReference type="SMART" id="SM00530">
    <property type="entry name" value="HTH_XRE"/>
    <property type="match status" value="1"/>
</dbReference>
<evidence type="ECO:0000313" key="4">
    <source>
        <dbReference type="Proteomes" id="UP000580474"/>
    </source>
</evidence>
<dbReference type="Proteomes" id="UP000580474">
    <property type="component" value="Unassembled WGS sequence"/>
</dbReference>
<dbReference type="InterPro" id="IPR043917">
    <property type="entry name" value="DUF5753"/>
</dbReference>
<reference evidence="3 4" key="1">
    <citation type="submission" date="2020-08" db="EMBL/GenBank/DDBJ databases">
        <title>Sequencing the genomes of 1000 actinobacteria strains.</title>
        <authorList>
            <person name="Klenk H.-P."/>
        </authorList>
    </citation>
    <scope>NUCLEOTIDE SEQUENCE [LARGE SCALE GENOMIC DNA]</scope>
    <source>
        <strain evidence="3 4">DSM 45582</strain>
    </source>
</reference>
<dbReference type="Pfam" id="PF19054">
    <property type="entry name" value="DUF5753"/>
    <property type="match status" value="1"/>
</dbReference>
<dbReference type="PROSITE" id="PS50943">
    <property type="entry name" value="HTH_CROC1"/>
    <property type="match status" value="1"/>
</dbReference>
<organism evidence="3 4">
    <name type="scientific">Saccharopolyspora gloriosae</name>
    <dbReference type="NCBI Taxonomy" id="455344"/>
    <lineage>
        <taxon>Bacteria</taxon>
        <taxon>Bacillati</taxon>
        <taxon>Actinomycetota</taxon>
        <taxon>Actinomycetes</taxon>
        <taxon>Pseudonocardiales</taxon>
        <taxon>Pseudonocardiaceae</taxon>
        <taxon>Saccharopolyspora</taxon>
    </lineage>
</organism>
<evidence type="ECO:0000259" key="2">
    <source>
        <dbReference type="PROSITE" id="PS50943"/>
    </source>
</evidence>
<evidence type="ECO:0000256" key="1">
    <source>
        <dbReference type="SAM" id="MobiDB-lite"/>
    </source>
</evidence>
<accession>A0A840NQE3</accession>
<dbReference type="SUPFAM" id="SSF47413">
    <property type="entry name" value="lambda repressor-like DNA-binding domains"/>
    <property type="match status" value="1"/>
</dbReference>
<feature type="domain" description="HTH cro/C1-type" evidence="2">
    <location>
        <begin position="115"/>
        <end position="170"/>
    </location>
</feature>
<sequence>MVIVHTDLGVGDHGPDGSGQFPHGPTNARIDRSAGGTAKTSRIRECENRSAGFVGGRKAARRTGGARAQCSADIGTGEARISPMPVRGMSMLGDSAVMPGNRHTSVRSRQVAAELRRHRERAGLSCTAAGARLGVSGSKISRIETGASGVQLDDVTALLRLYEVGERERAALAELARNAGRSAWWQRPAAAPARWRDFLDYEGKAVRMHSFEPMLIPGLLQTAEYARAVISGMEPGRSEDELDDLIATRMARQIILSRSRAPLFHSVLEESALRRPIGGPGVMKRQLLHLLVMMESDHVCLRIVPRSVGAYPGLQGAFLLLEYDGEPDIVYVENHHASAFLDSERTVSSYRGVLRDIVHAALAPDAAADLIREVLKDY</sequence>
<keyword evidence="4" id="KW-1185">Reference proteome</keyword>
<dbReference type="Pfam" id="PF13560">
    <property type="entry name" value="HTH_31"/>
    <property type="match status" value="1"/>
</dbReference>
<protein>
    <submittedName>
        <fullName evidence="3">Transcriptional regulator with XRE-family HTH domain</fullName>
    </submittedName>
</protein>
<dbReference type="Gene3D" id="1.10.260.40">
    <property type="entry name" value="lambda repressor-like DNA-binding domains"/>
    <property type="match status" value="1"/>
</dbReference>
<proteinExistence type="predicted"/>
<dbReference type="CDD" id="cd00093">
    <property type="entry name" value="HTH_XRE"/>
    <property type="match status" value="1"/>
</dbReference>
<evidence type="ECO:0000313" key="3">
    <source>
        <dbReference type="EMBL" id="MBB5071342.1"/>
    </source>
</evidence>
<dbReference type="EMBL" id="JACHIV010000001">
    <property type="protein sequence ID" value="MBB5071342.1"/>
    <property type="molecule type" value="Genomic_DNA"/>
</dbReference>
<feature type="region of interest" description="Disordered" evidence="1">
    <location>
        <begin position="1"/>
        <end position="42"/>
    </location>
</feature>
<dbReference type="InterPro" id="IPR010982">
    <property type="entry name" value="Lambda_DNA-bd_dom_sf"/>
</dbReference>